<dbReference type="GO" id="GO:0005737">
    <property type="term" value="C:cytoplasm"/>
    <property type="evidence" value="ECO:0007669"/>
    <property type="project" value="TreeGrafter"/>
</dbReference>
<dbReference type="GO" id="GO:0006520">
    <property type="term" value="P:amino acid metabolic process"/>
    <property type="evidence" value="ECO:0007669"/>
    <property type="project" value="InterPro"/>
</dbReference>
<organism evidence="11 12">
    <name type="scientific">Lingula anatina</name>
    <name type="common">Brachiopod</name>
    <name type="synonym">Lingula unguis</name>
    <dbReference type="NCBI Taxonomy" id="7574"/>
    <lineage>
        <taxon>Eukaryota</taxon>
        <taxon>Metazoa</taxon>
        <taxon>Spiralia</taxon>
        <taxon>Lophotrochozoa</taxon>
        <taxon>Brachiopoda</taxon>
        <taxon>Linguliformea</taxon>
        <taxon>Lingulata</taxon>
        <taxon>Lingulida</taxon>
        <taxon>Linguloidea</taxon>
        <taxon>Lingulidae</taxon>
        <taxon>Lingula</taxon>
    </lineage>
</organism>
<dbReference type="PRINTS" id="PR00800">
    <property type="entry name" value="YHDCRBOXLASE"/>
</dbReference>
<dbReference type="EC" id="4.1.1.28" evidence="7"/>
<protein>
    <recommendedName>
        <fullName evidence="8">Aromatic-L-amino-acid decarboxylase</fullName>
        <ecNumber evidence="7">4.1.1.28</ecNumber>
    </recommendedName>
    <alternativeName>
        <fullName evidence="9">DOPA decarboxylase</fullName>
    </alternativeName>
</protein>
<dbReference type="STRING" id="7574.A0A1S3KAC8"/>
<keyword evidence="3" id="KW-0127">Catecholamine biosynthesis</keyword>
<keyword evidence="11" id="KW-1185">Reference proteome</keyword>
<evidence type="ECO:0000256" key="5">
    <source>
        <dbReference type="ARBA" id="ARBA00022898"/>
    </source>
</evidence>
<name>A0A1S3KAC8_LINAN</name>
<dbReference type="Proteomes" id="UP000085678">
    <property type="component" value="Unplaced"/>
</dbReference>
<dbReference type="AlphaFoldDB" id="A0A1S3KAC8"/>
<dbReference type="InterPro" id="IPR015424">
    <property type="entry name" value="PyrdxlP-dep_Trfase"/>
</dbReference>
<evidence type="ECO:0000313" key="11">
    <source>
        <dbReference type="Proteomes" id="UP000085678"/>
    </source>
</evidence>
<evidence type="ECO:0000256" key="1">
    <source>
        <dbReference type="ARBA" id="ARBA00001933"/>
    </source>
</evidence>
<evidence type="ECO:0000256" key="3">
    <source>
        <dbReference type="ARBA" id="ARBA00022584"/>
    </source>
</evidence>
<keyword evidence="5 10" id="KW-0663">Pyridoxal phosphate</keyword>
<accession>A0A1S3KAC8</accession>
<dbReference type="GO" id="GO:0019752">
    <property type="term" value="P:carboxylic acid metabolic process"/>
    <property type="evidence" value="ECO:0007669"/>
    <property type="project" value="InterPro"/>
</dbReference>
<dbReference type="GeneID" id="106179944"/>
<dbReference type="OrthoDB" id="639767at2759"/>
<comment type="similarity">
    <text evidence="10">Belongs to the group II decarboxylase family.</text>
</comment>
<dbReference type="GO" id="GO:0004058">
    <property type="term" value="F:aromatic-L-amino-acid decarboxylase activity"/>
    <property type="evidence" value="ECO:0007669"/>
    <property type="project" value="UniProtKB-EC"/>
</dbReference>
<dbReference type="PANTHER" id="PTHR11999:SF167">
    <property type="entry name" value="AROMATIC-L-AMINO-ACID DECARBOXYLASE"/>
    <property type="match status" value="1"/>
</dbReference>
<reference evidence="12" key="1">
    <citation type="submission" date="2025-08" db="UniProtKB">
        <authorList>
            <consortium name="RefSeq"/>
        </authorList>
    </citation>
    <scope>IDENTIFICATION</scope>
    <source>
        <tissue evidence="12">Gonads</tissue>
    </source>
</reference>
<dbReference type="KEGG" id="lak:106179944"/>
<evidence type="ECO:0000256" key="4">
    <source>
        <dbReference type="ARBA" id="ARBA00022793"/>
    </source>
</evidence>
<dbReference type="RefSeq" id="XP_013419211.2">
    <property type="nucleotide sequence ID" value="XM_013563757.2"/>
</dbReference>
<evidence type="ECO:0000256" key="6">
    <source>
        <dbReference type="ARBA" id="ARBA00023239"/>
    </source>
</evidence>
<dbReference type="Gene3D" id="1.20.1340.10">
    <property type="entry name" value="dopa decarboxylase, N-terminal domain"/>
    <property type="match status" value="1"/>
</dbReference>
<gene>
    <name evidence="12" type="primary">LOC106179944</name>
</gene>
<comment type="cofactor">
    <cofactor evidence="1 10">
        <name>pyridoxal 5'-phosphate</name>
        <dbReference type="ChEBI" id="CHEBI:597326"/>
    </cofactor>
</comment>
<dbReference type="FunFam" id="1.20.1340.10:FF:000001">
    <property type="entry name" value="Histidine decarboxylase"/>
    <property type="match status" value="1"/>
</dbReference>
<dbReference type="InParanoid" id="A0A1S3KAC8"/>
<comment type="subunit">
    <text evidence="2">Homodimer.</text>
</comment>
<evidence type="ECO:0000256" key="8">
    <source>
        <dbReference type="ARBA" id="ARBA00040968"/>
    </source>
</evidence>
<evidence type="ECO:0000313" key="12">
    <source>
        <dbReference type="RefSeq" id="XP_013419211.2"/>
    </source>
</evidence>
<dbReference type="Pfam" id="PF00282">
    <property type="entry name" value="Pyridoxal_deC"/>
    <property type="match status" value="1"/>
</dbReference>
<evidence type="ECO:0000256" key="10">
    <source>
        <dbReference type="RuleBase" id="RU000382"/>
    </source>
</evidence>
<dbReference type="GO" id="GO:0042423">
    <property type="term" value="P:catecholamine biosynthetic process"/>
    <property type="evidence" value="ECO:0007669"/>
    <property type="project" value="UniProtKB-KW"/>
</dbReference>
<dbReference type="Gene3D" id="3.40.640.10">
    <property type="entry name" value="Type I PLP-dependent aspartate aminotransferase-like (Major domain)"/>
    <property type="match status" value="1"/>
</dbReference>
<proteinExistence type="inferred from homology"/>
<dbReference type="InterPro" id="IPR002129">
    <property type="entry name" value="PyrdxlP-dep_de-COase"/>
</dbReference>
<dbReference type="PANTHER" id="PTHR11999">
    <property type="entry name" value="GROUP II PYRIDOXAL-5-PHOSPHATE DECARBOXYLASE"/>
    <property type="match status" value="1"/>
</dbReference>
<dbReference type="InterPro" id="IPR010977">
    <property type="entry name" value="Aromatic_deC"/>
</dbReference>
<evidence type="ECO:0000256" key="2">
    <source>
        <dbReference type="ARBA" id="ARBA00011738"/>
    </source>
</evidence>
<dbReference type="InterPro" id="IPR015421">
    <property type="entry name" value="PyrdxlP-dep_Trfase_major"/>
</dbReference>
<sequence>MDAAEFRVRGKEIVDMVADYLENVQKRPVYPAVQPGYMRQLLPETAPESAESWEDVIGDIERVIMPGTAHWNHPQFHGYFPSARSYAAICADMLSDAMGGLGFTWAANPACTELEMIMMDWLGKMLDLPEQFLFCSGGKGGGVIQMFSAH</sequence>
<dbReference type="GO" id="GO:0030170">
    <property type="term" value="F:pyridoxal phosphate binding"/>
    <property type="evidence" value="ECO:0007669"/>
    <property type="project" value="InterPro"/>
</dbReference>
<dbReference type="SUPFAM" id="SSF53383">
    <property type="entry name" value="PLP-dependent transferases"/>
    <property type="match status" value="1"/>
</dbReference>
<evidence type="ECO:0000256" key="7">
    <source>
        <dbReference type="ARBA" id="ARBA00038886"/>
    </source>
</evidence>
<keyword evidence="6 10" id="KW-0456">Lyase</keyword>
<keyword evidence="4" id="KW-0210">Decarboxylase</keyword>
<evidence type="ECO:0000256" key="9">
    <source>
        <dbReference type="ARBA" id="ARBA00041275"/>
    </source>
</evidence>